<keyword evidence="2" id="KW-0808">Transferase</keyword>
<dbReference type="PANTHER" id="PTHR22589:SF103">
    <property type="entry name" value="CARNITINE O-ACETYL-TRANSFERASE, ISOFORM A-RELATED"/>
    <property type="match status" value="1"/>
</dbReference>
<dbReference type="InterPro" id="IPR023213">
    <property type="entry name" value="CAT-like_dom_sf"/>
</dbReference>
<evidence type="ECO:0000313" key="7">
    <source>
        <dbReference type="WBParaSite" id="PSAMB.scaffold1385size32289.g12819.t1"/>
    </source>
</evidence>
<dbReference type="AlphaFoldDB" id="A0A914V011"/>
<organism evidence="6 7">
    <name type="scientific">Plectus sambesii</name>
    <dbReference type="NCBI Taxonomy" id="2011161"/>
    <lineage>
        <taxon>Eukaryota</taxon>
        <taxon>Metazoa</taxon>
        <taxon>Ecdysozoa</taxon>
        <taxon>Nematoda</taxon>
        <taxon>Chromadorea</taxon>
        <taxon>Plectida</taxon>
        <taxon>Plectina</taxon>
        <taxon>Plectoidea</taxon>
        <taxon>Plectidae</taxon>
        <taxon>Plectus</taxon>
    </lineage>
</organism>
<keyword evidence="3" id="KW-0012">Acyltransferase</keyword>
<dbReference type="Gene3D" id="3.30.559.70">
    <property type="entry name" value="Choline/Carnitine o-acyltransferase, domain 2"/>
    <property type="match status" value="1"/>
</dbReference>
<dbReference type="InterPro" id="IPR039551">
    <property type="entry name" value="Cho/carn_acyl_trans"/>
</dbReference>
<evidence type="ECO:0000256" key="1">
    <source>
        <dbReference type="ARBA" id="ARBA00005232"/>
    </source>
</evidence>
<dbReference type="WBParaSite" id="PSAMB.scaffold1385size32289.g12819.t1">
    <property type="protein sequence ID" value="PSAMB.scaffold1385size32289.g12819.t1"/>
    <property type="gene ID" value="PSAMB.scaffold1385size32289.g12819"/>
</dbReference>
<feature type="domain" description="Choline/carnitine acyltransferase" evidence="5">
    <location>
        <begin position="39"/>
        <end position="611"/>
    </location>
</feature>
<dbReference type="Proteomes" id="UP000887566">
    <property type="component" value="Unplaced"/>
</dbReference>
<feature type="active site" description="Proton acceptor" evidence="4">
    <location>
        <position position="344"/>
    </location>
</feature>
<comment type="similarity">
    <text evidence="1">Belongs to the carnitine/choline acetyltransferase family.</text>
</comment>
<evidence type="ECO:0000259" key="5">
    <source>
        <dbReference type="Pfam" id="PF00755"/>
    </source>
</evidence>
<dbReference type="InterPro" id="IPR042231">
    <property type="entry name" value="Cho/carn_acyl_trans_2"/>
</dbReference>
<evidence type="ECO:0000313" key="6">
    <source>
        <dbReference type="Proteomes" id="UP000887566"/>
    </source>
</evidence>
<keyword evidence="6" id="KW-1185">Reference proteome</keyword>
<dbReference type="Gene3D" id="3.30.559.10">
    <property type="entry name" value="Chloramphenicol acetyltransferase-like domain"/>
    <property type="match status" value="1"/>
</dbReference>
<proteinExistence type="inferred from homology"/>
<dbReference type="Pfam" id="PF00755">
    <property type="entry name" value="Carn_acyltransf"/>
    <property type="match status" value="1"/>
</dbReference>
<dbReference type="GO" id="GO:0004092">
    <property type="term" value="F:carnitine O-acetyltransferase activity"/>
    <property type="evidence" value="ECO:0007669"/>
    <property type="project" value="TreeGrafter"/>
</dbReference>
<evidence type="ECO:0000256" key="4">
    <source>
        <dbReference type="PIRSR" id="PIRSR600542-1"/>
    </source>
</evidence>
<dbReference type="GO" id="GO:0005777">
    <property type="term" value="C:peroxisome"/>
    <property type="evidence" value="ECO:0007669"/>
    <property type="project" value="TreeGrafter"/>
</dbReference>
<dbReference type="InterPro" id="IPR000542">
    <property type="entry name" value="Carn_acyl_trans"/>
</dbReference>
<dbReference type="SUPFAM" id="SSF52777">
    <property type="entry name" value="CoA-dependent acyltransferases"/>
    <property type="match status" value="2"/>
</dbReference>
<reference evidence="7" key="1">
    <citation type="submission" date="2022-11" db="UniProtKB">
        <authorList>
            <consortium name="WormBaseParasite"/>
        </authorList>
    </citation>
    <scope>IDENTIFICATION</scope>
</reference>
<accession>A0A914V011</accession>
<dbReference type="GO" id="GO:0019254">
    <property type="term" value="P:carnitine metabolic process, CoA-linked"/>
    <property type="evidence" value="ECO:0007669"/>
    <property type="project" value="TreeGrafter"/>
</dbReference>
<dbReference type="PANTHER" id="PTHR22589">
    <property type="entry name" value="CARNITINE O-ACYLTRANSFERASE"/>
    <property type="match status" value="1"/>
</dbReference>
<evidence type="ECO:0000256" key="2">
    <source>
        <dbReference type="ARBA" id="ARBA00022679"/>
    </source>
</evidence>
<protein>
    <submittedName>
        <fullName evidence="7">Choline/carnitine acyltransferase domain-containing protein</fullName>
    </submittedName>
</protein>
<name>A0A914V011_9BILA</name>
<evidence type="ECO:0000256" key="3">
    <source>
        <dbReference type="ARBA" id="ARBA00023315"/>
    </source>
</evidence>
<sequence length="629" mass="70927">MNRTRISTTSATFLRENSVASVQNRHNAFFSAQAALPKLPVPELKQTMSKFVRLSKPITSDIEHKEIEKIVEEFLATGEGAKLQSLLQQRAEKLPNWLAPWWLNQAYLEARTPLPICMSPGVLYPKFDFSGADGQISLAAKVISAALQYHDVINSYQIPQDKDGNAPLDMSQYAFLYGTTRIPQEGRDRLRYGFQETTPARHVIIARNGHFFNVPVFNEKGHQLSYSQIVEQIKNSIVPQSEICNPHQLGIVSSNNRDDWARVYQRLKDNNYNAQALEAIETALFVICLDNPTVRGPERTTNEEYAHQMLHGGGSKSNSGNRWFDKTLQFIIGHEGYSGFCFEHTPADGPPVASIMEFVCDHAKSNDFFTKSADAPILPVKRLDFILGNEEKEAIRKASQRIDAAAEDVELKICSFKHFGKNLPKSHKLSPDSFIQMAFQLTYFRMYGKHPPTYETATLRKFREGRTDNIRLPNPESASFVEAMISGGKTDQELVELLRIAVEAHKQYSIDAMNGQAIDRHLLGLKLTALESGLDLPKLFAHTAYKKMQHYNVSTSQVPTKNFIRNCFAPPYPDCYGICYNPLENELHLVVSASFSCPETSAVKFIEELEKSLLDMQSILQRADAKAKL</sequence>